<proteinExistence type="predicted"/>
<feature type="transmembrane region" description="Helical" evidence="2">
    <location>
        <begin position="44"/>
        <end position="61"/>
    </location>
</feature>
<evidence type="ECO:0000313" key="3">
    <source>
        <dbReference type="EMBL" id="NMR18786.1"/>
    </source>
</evidence>
<protein>
    <submittedName>
        <fullName evidence="3">DUF4229 domain-containing protein</fullName>
    </submittedName>
</protein>
<gene>
    <name evidence="3" type="ORF">HIR71_00845</name>
</gene>
<organism evidence="3 4">
    <name type="scientific">Cellulomonas fimi</name>
    <dbReference type="NCBI Taxonomy" id="1708"/>
    <lineage>
        <taxon>Bacteria</taxon>
        <taxon>Bacillati</taxon>
        <taxon>Actinomycetota</taxon>
        <taxon>Actinomycetes</taxon>
        <taxon>Micrococcales</taxon>
        <taxon>Cellulomonadaceae</taxon>
        <taxon>Cellulomonas</taxon>
    </lineage>
</organism>
<keyword evidence="4" id="KW-1185">Reference proteome</keyword>
<comment type="caution">
    <text evidence="3">The sequence shown here is derived from an EMBL/GenBank/DDBJ whole genome shotgun (WGS) entry which is preliminary data.</text>
</comment>
<dbReference type="Pfam" id="PF14012">
    <property type="entry name" value="DUF4229"/>
    <property type="match status" value="1"/>
</dbReference>
<reference evidence="3 4" key="1">
    <citation type="submission" date="2020-04" db="EMBL/GenBank/DDBJ databases">
        <title>Sequencing and Assembly of C. fimi.</title>
        <authorList>
            <person name="Ramsey A.R."/>
        </authorList>
    </citation>
    <scope>NUCLEOTIDE SEQUENCE [LARGE SCALE GENOMIC DNA]</scope>
    <source>
        <strain evidence="3 4">SB</strain>
    </source>
</reference>
<evidence type="ECO:0000256" key="1">
    <source>
        <dbReference type="SAM" id="MobiDB-lite"/>
    </source>
</evidence>
<evidence type="ECO:0000256" key="2">
    <source>
        <dbReference type="SAM" id="Phobius"/>
    </source>
</evidence>
<keyword evidence="2" id="KW-1133">Transmembrane helix</keyword>
<feature type="region of interest" description="Disordered" evidence="1">
    <location>
        <begin position="107"/>
        <end position="145"/>
    </location>
</feature>
<dbReference type="Proteomes" id="UP000562124">
    <property type="component" value="Unassembled WGS sequence"/>
</dbReference>
<dbReference type="InterPro" id="IPR025323">
    <property type="entry name" value="DUF4229"/>
</dbReference>
<dbReference type="AlphaFoldDB" id="A0A7Y0LVS4"/>
<feature type="compositionally biased region" description="Basic and acidic residues" evidence="1">
    <location>
        <begin position="131"/>
        <end position="145"/>
    </location>
</feature>
<dbReference type="EMBL" id="JABCJJ010000001">
    <property type="protein sequence ID" value="NMR18786.1"/>
    <property type="molecule type" value="Genomic_DNA"/>
</dbReference>
<sequence>MRAGAARCAIYPGGVPIVTYSALRLGLFAVCVAVLYWIGLGSWLLVLVAAFAAWGISYVVLAKPRDKAALYIAERVERRKLSGRRFSENAEQDAAHEDAVVDAAEQRLASDAGEQRSAGDAAEQRSAGDAAEQRTARDPGTDGQD</sequence>
<evidence type="ECO:0000313" key="4">
    <source>
        <dbReference type="Proteomes" id="UP000562124"/>
    </source>
</evidence>
<accession>A0A7Y0LVS4</accession>
<keyword evidence="2" id="KW-0472">Membrane</keyword>
<keyword evidence="2" id="KW-0812">Transmembrane</keyword>
<name>A0A7Y0LVS4_CELFI</name>
<feature type="transmembrane region" description="Helical" evidence="2">
    <location>
        <begin position="21"/>
        <end position="38"/>
    </location>
</feature>